<protein>
    <submittedName>
        <fullName evidence="3">Alpha/beta fold hydrolase</fullName>
    </submittedName>
</protein>
<dbReference type="AlphaFoldDB" id="A0AAU7JG64"/>
<dbReference type="Gene3D" id="3.40.50.1820">
    <property type="entry name" value="alpha/beta hydrolase"/>
    <property type="match status" value="1"/>
</dbReference>
<dbReference type="GO" id="GO:0016020">
    <property type="term" value="C:membrane"/>
    <property type="evidence" value="ECO:0007669"/>
    <property type="project" value="TreeGrafter"/>
</dbReference>
<evidence type="ECO:0000313" key="3">
    <source>
        <dbReference type="EMBL" id="XBO39207.1"/>
    </source>
</evidence>
<dbReference type="InterPro" id="IPR000073">
    <property type="entry name" value="AB_hydrolase_1"/>
</dbReference>
<dbReference type="RefSeq" id="WP_406856045.1">
    <property type="nucleotide sequence ID" value="NZ_CP157484.1"/>
</dbReference>
<organism evidence="3">
    <name type="scientific">Alsobacter sp. KACC 23698</name>
    <dbReference type="NCBI Taxonomy" id="3149229"/>
    <lineage>
        <taxon>Bacteria</taxon>
        <taxon>Pseudomonadati</taxon>
        <taxon>Pseudomonadota</taxon>
        <taxon>Alphaproteobacteria</taxon>
        <taxon>Hyphomicrobiales</taxon>
        <taxon>Alsobacteraceae</taxon>
        <taxon>Alsobacter</taxon>
    </lineage>
</organism>
<feature type="domain" description="AB hydrolase-1" evidence="2">
    <location>
        <begin position="26"/>
        <end position="257"/>
    </location>
</feature>
<dbReference type="PANTHER" id="PTHR43798:SF31">
    <property type="entry name" value="AB HYDROLASE SUPERFAMILY PROTEIN YCLE"/>
    <property type="match status" value="1"/>
</dbReference>
<dbReference type="PANTHER" id="PTHR43798">
    <property type="entry name" value="MONOACYLGLYCEROL LIPASE"/>
    <property type="match status" value="1"/>
</dbReference>
<dbReference type="SUPFAM" id="SSF53474">
    <property type="entry name" value="alpha/beta-Hydrolases"/>
    <property type="match status" value="1"/>
</dbReference>
<reference evidence="3" key="1">
    <citation type="submission" date="2024-05" db="EMBL/GenBank/DDBJ databases">
        <authorList>
            <person name="Kim S."/>
            <person name="Heo J."/>
            <person name="Choi H."/>
            <person name="Choi Y."/>
            <person name="Kwon S.-W."/>
            <person name="Kim Y."/>
        </authorList>
    </citation>
    <scope>NUCLEOTIDE SEQUENCE</scope>
    <source>
        <strain evidence="3">KACC 23698</strain>
    </source>
</reference>
<dbReference type="Pfam" id="PF12697">
    <property type="entry name" value="Abhydrolase_6"/>
    <property type="match status" value="1"/>
</dbReference>
<dbReference type="InterPro" id="IPR050266">
    <property type="entry name" value="AB_hydrolase_sf"/>
</dbReference>
<dbReference type="EMBL" id="CP157484">
    <property type="protein sequence ID" value="XBO39207.1"/>
    <property type="molecule type" value="Genomic_DNA"/>
</dbReference>
<dbReference type="PRINTS" id="PR00111">
    <property type="entry name" value="ABHYDROLASE"/>
</dbReference>
<name>A0AAU7JG64_9HYPH</name>
<evidence type="ECO:0000256" key="1">
    <source>
        <dbReference type="ARBA" id="ARBA00022801"/>
    </source>
</evidence>
<accession>A0AAU7JG64</accession>
<dbReference type="GO" id="GO:0016787">
    <property type="term" value="F:hydrolase activity"/>
    <property type="evidence" value="ECO:0007669"/>
    <property type="project" value="UniProtKB-KW"/>
</dbReference>
<dbReference type="InterPro" id="IPR029058">
    <property type="entry name" value="AB_hydrolase_fold"/>
</dbReference>
<keyword evidence="1 3" id="KW-0378">Hydrolase</keyword>
<gene>
    <name evidence="3" type="ORF">ABEG18_26645</name>
</gene>
<evidence type="ECO:0000259" key="2">
    <source>
        <dbReference type="Pfam" id="PF12697"/>
    </source>
</evidence>
<proteinExistence type="predicted"/>
<sequence length="262" mass="26876">MRVTLEGQTVFAATGGRPFDPALPSVVFVHGAGMDHTVWALQTRWFAHHGRSVLALDLPGHGASTGAPLADIPAMADWAMRVLDALGVAKAAVVGHSMGGLVALDAAARHPERVRAVGLVGTAGVVPVSADLLAAAERNERRAIDMVSLWGHGPRAGLGGCAVPGLWMAGDGTRLLERAAPGVLHADLAACDAYRDGLARAAALRCPAVLVLGERDQMTPAKAGRALGDAIPGARTLVVPKAGHMLMIEEPNAVLDALAPAL</sequence>